<protein>
    <submittedName>
        <fullName evidence="3">Uncharacterized protein</fullName>
    </submittedName>
</protein>
<reference evidence="3 4" key="1">
    <citation type="submission" date="2018-09" db="EMBL/GenBank/DDBJ databases">
        <title>Paenibacillus aracenensis nov. sp. isolated from a cave in southern Spain.</title>
        <authorList>
            <person name="Jurado V."/>
            <person name="Gutierrez-Patricio S."/>
            <person name="Gonzalez-Pimentel J.L."/>
            <person name="Miller A.Z."/>
            <person name="Laiz L."/>
            <person name="Saiz-Jimenez C."/>
        </authorList>
    </citation>
    <scope>NUCLEOTIDE SEQUENCE [LARGE SCALE GENOMIC DNA]</scope>
    <source>
        <strain evidence="3 4">DSM 22867</strain>
    </source>
</reference>
<dbReference type="EMBL" id="QXQA01000003">
    <property type="protein sequence ID" value="RIX54124.1"/>
    <property type="molecule type" value="Genomic_DNA"/>
</dbReference>
<evidence type="ECO:0000313" key="3">
    <source>
        <dbReference type="EMBL" id="RIX54124.1"/>
    </source>
</evidence>
<name>A0A3A1V0S2_9BACL</name>
<gene>
    <name evidence="3" type="ORF">D3P08_07725</name>
</gene>
<feature type="transmembrane region" description="Helical" evidence="2">
    <location>
        <begin position="12"/>
        <end position="27"/>
    </location>
</feature>
<dbReference type="AlphaFoldDB" id="A0A3A1V0S2"/>
<dbReference type="Proteomes" id="UP000266482">
    <property type="component" value="Unassembled WGS sequence"/>
</dbReference>
<keyword evidence="2" id="KW-0472">Membrane</keyword>
<comment type="caution">
    <text evidence="3">The sequence shown here is derived from an EMBL/GenBank/DDBJ whole genome shotgun (WGS) entry which is preliminary data.</text>
</comment>
<dbReference type="RefSeq" id="WP_119598914.1">
    <property type="nucleotide sequence ID" value="NZ_QXQA01000003.1"/>
</dbReference>
<dbReference type="OrthoDB" id="1798639at2"/>
<keyword evidence="2" id="KW-1133">Transmembrane helix</keyword>
<keyword evidence="2" id="KW-0812">Transmembrane</keyword>
<keyword evidence="4" id="KW-1185">Reference proteome</keyword>
<organism evidence="3 4">
    <name type="scientific">Paenibacillus nanensis</name>
    <dbReference type="NCBI Taxonomy" id="393251"/>
    <lineage>
        <taxon>Bacteria</taxon>
        <taxon>Bacillati</taxon>
        <taxon>Bacillota</taxon>
        <taxon>Bacilli</taxon>
        <taxon>Bacillales</taxon>
        <taxon>Paenibacillaceae</taxon>
        <taxon>Paenibacillus</taxon>
    </lineage>
</organism>
<feature type="compositionally biased region" description="Basic and acidic residues" evidence="1">
    <location>
        <begin position="45"/>
        <end position="65"/>
    </location>
</feature>
<evidence type="ECO:0000256" key="2">
    <source>
        <dbReference type="SAM" id="Phobius"/>
    </source>
</evidence>
<feature type="compositionally biased region" description="Polar residues" evidence="1">
    <location>
        <begin position="66"/>
        <end position="82"/>
    </location>
</feature>
<sequence>MEELIQFLMKNFYFVLFALFILSRFLGKSKGKENEPRMPSFGGEEQEHSGRPDKTQARVRQETAHRGNQSAPQQTVYRSSLESARPEPEGGFASPELDPYADKAGQKRQKGAGGAANPADKRRPSFASLGSEASRSEVPVPEAGKRLTKQELRNAFIWSEVLGPPKAKRSYRK</sequence>
<evidence type="ECO:0000313" key="4">
    <source>
        <dbReference type="Proteomes" id="UP000266482"/>
    </source>
</evidence>
<feature type="region of interest" description="Disordered" evidence="1">
    <location>
        <begin position="30"/>
        <end position="146"/>
    </location>
</feature>
<evidence type="ECO:0000256" key="1">
    <source>
        <dbReference type="SAM" id="MobiDB-lite"/>
    </source>
</evidence>
<accession>A0A3A1V0S2</accession>
<proteinExistence type="predicted"/>